<proteinExistence type="predicted"/>
<dbReference type="Proteomes" id="UP000011715">
    <property type="component" value="Unassembled WGS sequence"/>
</dbReference>
<name>A0A0C4E0P0_MAGP6</name>
<dbReference type="EnsemblFungi" id="MAPG_05921T0">
    <property type="protein sequence ID" value="MAPG_05921T0"/>
    <property type="gene ID" value="MAPG_05921"/>
</dbReference>
<reference evidence="2" key="5">
    <citation type="submission" date="2015-06" db="UniProtKB">
        <authorList>
            <consortium name="EnsemblFungi"/>
        </authorList>
    </citation>
    <scope>IDENTIFICATION</scope>
    <source>
        <strain evidence="2">ATCC 64411</strain>
    </source>
</reference>
<accession>A0A0C4E0P0</accession>
<evidence type="ECO:0000313" key="3">
    <source>
        <dbReference type="Proteomes" id="UP000011715"/>
    </source>
</evidence>
<dbReference type="AlphaFoldDB" id="A0A0C4E0P0"/>
<organism evidence="2 3">
    <name type="scientific">Magnaporthiopsis poae (strain ATCC 64411 / 73-15)</name>
    <name type="common">Kentucky bluegrass fungus</name>
    <name type="synonym">Magnaporthe poae</name>
    <dbReference type="NCBI Taxonomy" id="644358"/>
    <lineage>
        <taxon>Eukaryota</taxon>
        <taxon>Fungi</taxon>
        <taxon>Dikarya</taxon>
        <taxon>Ascomycota</taxon>
        <taxon>Pezizomycotina</taxon>
        <taxon>Sordariomycetes</taxon>
        <taxon>Sordariomycetidae</taxon>
        <taxon>Magnaporthales</taxon>
        <taxon>Magnaporthaceae</taxon>
        <taxon>Magnaporthiopsis</taxon>
    </lineage>
</organism>
<dbReference type="EMBL" id="GL876970">
    <property type="protein sequence ID" value="KLU86914.1"/>
    <property type="molecule type" value="Genomic_DNA"/>
</dbReference>
<reference evidence="1" key="1">
    <citation type="submission" date="2010-05" db="EMBL/GenBank/DDBJ databases">
        <title>The Genome Sequence of Magnaporthe poae strain ATCC 64411.</title>
        <authorList>
            <consortium name="The Broad Institute Genome Sequencing Platform"/>
            <consortium name="Broad Institute Genome Sequencing Center for Infectious Disease"/>
            <person name="Ma L.-J."/>
            <person name="Dead R."/>
            <person name="Young S."/>
            <person name="Zeng Q."/>
            <person name="Koehrsen M."/>
            <person name="Alvarado L."/>
            <person name="Berlin A."/>
            <person name="Chapman S.B."/>
            <person name="Chen Z."/>
            <person name="Freedman E."/>
            <person name="Gellesch M."/>
            <person name="Goldberg J."/>
            <person name="Griggs A."/>
            <person name="Gujja S."/>
            <person name="Heilman E.R."/>
            <person name="Heiman D."/>
            <person name="Hepburn T."/>
            <person name="Howarth C."/>
            <person name="Jen D."/>
            <person name="Larson L."/>
            <person name="Mehta T."/>
            <person name="Neiman D."/>
            <person name="Pearson M."/>
            <person name="Roberts A."/>
            <person name="Saif S."/>
            <person name="Shea T."/>
            <person name="Shenoy N."/>
            <person name="Sisk P."/>
            <person name="Stolte C."/>
            <person name="Sykes S."/>
            <person name="Walk T."/>
            <person name="White J."/>
            <person name="Yandava C."/>
            <person name="Haas B."/>
            <person name="Nusbaum C."/>
            <person name="Birren B."/>
        </authorList>
    </citation>
    <scope>NUCLEOTIDE SEQUENCE</scope>
    <source>
        <strain evidence="1">ATCC 64411</strain>
    </source>
</reference>
<reference evidence="1" key="3">
    <citation type="submission" date="2011-03" db="EMBL/GenBank/DDBJ databases">
        <title>Annotation of Magnaporthe poae ATCC 64411.</title>
        <authorList>
            <person name="Ma L.-J."/>
            <person name="Dead R."/>
            <person name="Young S.K."/>
            <person name="Zeng Q."/>
            <person name="Gargeya S."/>
            <person name="Fitzgerald M."/>
            <person name="Haas B."/>
            <person name="Abouelleil A."/>
            <person name="Alvarado L."/>
            <person name="Arachchi H.M."/>
            <person name="Berlin A."/>
            <person name="Brown A."/>
            <person name="Chapman S.B."/>
            <person name="Chen Z."/>
            <person name="Dunbar C."/>
            <person name="Freedman E."/>
            <person name="Gearin G."/>
            <person name="Gellesch M."/>
            <person name="Goldberg J."/>
            <person name="Griggs A."/>
            <person name="Gujja S."/>
            <person name="Heiman D."/>
            <person name="Howarth C."/>
            <person name="Larson L."/>
            <person name="Lui A."/>
            <person name="MacDonald P.J.P."/>
            <person name="Mehta T."/>
            <person name="Montmayeur A."/>
            <person name="Murphy C."/>
            <person name="Neiman D."/>
            <person name="Pearson M."/>
            <person name="Priest M."/>
            <person name="Roberts A."/>
            <person name="Saif S."/>
            <person name="Shea T."/>
            <person name="Shenoy N."/>
            <person name="Sisk P."/>
            <person name="Stolte C."/>
            <person name="Sykes S."/>
            <person name="Yandava C."/>
            <person name="Wortman J."/>
            <person name="Nusbaum C."/>
            <person name="Birren B."/>
        </authorList>
    </citation>
    <scope>NUCLEOTIDE SEQUENCE</scope>
    <source>
        <strain evidence="1">ATCC 64411</strain>
    </source>
</reference>
<reference evidence="2" key="4">
    <citation type="journal article" date="2015" name="G3 (Bethesda)">
        <title>Genome sequences of three phytopathogenic species of the Magnaporthaceae family of fungi.</title>
        <authorList>
            <person name="Okagaki L.H."/>
            <person name="Nunes C.C."/>
            <person name="Sailsbery J."/>
            <person name="Clay B."/>
            <person name="Brown D."/>
            <person name="John T."/>
            <person name="Oh Y."/>
            <person name="Young N."/>
            <person name="Fitzgerald M."/>
            <person name="Haas B.J."/>
            <person name="Zeng Q."/>
            <person name="Young S."/>
            <person name="Adiconis X."/>
            <person name="Fan L."/>
            <person name="Levin J.Z."/>
            <person name="Mitchell T.K."/>
            <person name="Okubara P.A."/>
            <person name="Farman M.L."/>
            <person name="Kohn L.M."/>
            <person name="Birren B."/>
            <person name="Ma L.-J."/>
            <person name="Dean R.A."/>
        </authorList>
    </citation>
    <scope>NUCLEOTIDE SEQUENCE</scope>
    <source>
        <strain evidence="2">ATCC 64411 / 73-15</strain>
    </source>
</reference>
<evidence type="ECO:0000313" key="1">
    <source>
        <dbReference type="EMBL" id="KLU86914.1"/>
    </source>
</evidence>
<protein>
    <submittedName>
        <fullName evidence="1 2">Uncharacterized protein</fullName>
    </submittedName>
</protein>
<keyword evidence="3" id="KW-1185">Reference proteome</keyword>
<dbReference type="EMBL" id="ADBL01001417">
    <property type="status" value="NOT_ANNOTATED_CDS"/>
    <property type="molecule type" value="Genomic_DNA"/>
</dbReference>
<gene>
    <name evidence="1" type="ORF">MAPG_05921</name>
</gene>
<sequence length="103" mass="11115">MPIEVINTGYKVHVLLALQPKSLCEHTRCSIVLHSEVRASTPPLTRCCKPALRLCVIRVPALAELVDLRGRRDGGSCTAVSYGRTFDEGNGESRANAAAGGRR</sequence>
<reference evidence="3" key="2">
    <citation type="submission" date="2010-05" db="EMBL/GenBank/DDBJ databases">
        <title>The genome sequence of Magnaporthe poae strain ATCC 64411.</title>
        <authorList>
            <person name="Ma L.-J."/>
            <person name="Dead R."/>
            <person name="Young S."/>
            <person name="Zeng Q."/>
            <person name="Koehrsen M."/>
            <person name="Alvarado L."/>
            <person name="Berlin A."/>
            <person name="Chapman S.B."/>
            <person name="Chen Z."/>
            <person name="Freedman E."/>
            <person name="Gellesch M."/>
            <person name="Goldberg J."/>
            <person name="Griggs A."/>
            <person name="Gujja S."/>
            <person name="Heilman E.R."/>
            <person name="Heiman D."/>
            <person name="Hepburn T."/>
            <person name="Howarth C."/>
            <person name="Jen D."/>
            <person name="Larson L."/>
            <person name="Mehta T."/>
            <person name="Neiman D."/>
            <person name="Pearson M."/>
            <person name="Roberts A."/>
            <person name="Saif S."/>
            <person name="Shea T."/>
            <person name="Shenoy N."/>
            <person name="Sisk P."/>
            <person name="Stolte C."/>
            <person name="Sykes S."/>
            <person name="Walk T."/>
            <person name="White J."/>
            <person name="Yandava C."/>
            <person name="Haas B."/>
            <person name="Nusbaum C."/>
            <person name="Birren B."/>
        </authorList>
    </citation>
    <scope>NUCLEOTIDE SEQUENCE [LARGE SCALE GENOMIC DNA]</scope>
    <source>
        <strain evidence="3">ATCC 64411 / 73-15</strain>
    </source>
</reference>
<evidence type="ECO:0000313" key="2">
    <source>
        <dbReference type="EnsemblFungi" id="MAPG_05921T0"/>
    </source>
</evidence>
<dbReference type="VEuPathDB" id="FungiDB:MAPG_05921"/>